<dbReference type="UniPathway" id="UPA00193"/>
<protein>
    <recommendedName>
        <fullName evidence="9">Methylenetetrahydrofolate reductase</fullName>
    </recommendedName>
</protein>
<name>F2NGU4_DESAR</name>
<dbReference type="Gene3D" id="3.20.20.220">
    <property type="match status" value="1"/>
</dbReference>
<reference evidence="10 11" key="1">
    <citation type="journal article" date="2011" name="Stand. Genomic Sci.">
        <title>Complete genome sequence of the acetate-degrading sulfate reducer Desulfobacca acetoxidans type strain (ASRB2).</title>
        <authorList>
            <person name="Goker M."/>
            <person name="Teshima H."/>
            <person name="Lapidus A."/>
            <person name="Nolan M."/>
            <person name="Lucas S."/>
            <person name="Hammon N."/>
            <person name="Deshpande S."/>
            <person name="Cheng J.F."/>
            <person name="Tapia R."/>
            <person name="Han C."/>
            <person name="Goodwin L."/>
            <person name="Pitluck S."/>
            <person name="Huntemann M."/>
            <person name="Liolios K."/>
            <person name="Ivanova N."/>
            <person name="Pagani I."/>
            <person name="Mavromatis K."/>
            <person name="Ovchinikova G."/>
            <person name="Pati A."/>
            <person name="Chen A."/>
            <person name="Palaniappan K."/>
            <person name="Land M."/>
            <person name="Hauser L."/>
            <person name="Brambilla E.M."/>
            <person name="Rohde M."/>
            <person name="Spring S."/>
            <person name="Detter J.C."/>
            <person name="Woyke T."/>
            <person name="Bristow J."/>
            <person name="Eisen J.A."/>
            <person name="Markowitz V."/>
            <person name="Hugenholtz P."/>
            <person name="Kyrpides N.C."/>
            <person name="Klenk H.P."/>
        </authorList>
    </citation>
    <scope>NUCLEOTIDE SEQUENCE [LARGE SCALE GENOMIC DNA]</scope>
    <source>
        <strain evidence="11">ATCC 700848 / DSM 11109 / ASRB2</strain>
    </source>
</reference>
<evidence type="ECO:0000256" key="7">
    <source>
        <dbReference type="ARBA" id="ARBA00034478"/>
    </source>
</evidence>
<keyword evidence="5 9" id="KW-0274">FAD</keyword>
<gene>
    <name evidence="10" type="ordered locus">Desac_0837</name>
</gene>
<dbReference type="GO" id="GO:0106312">
    <property type="term" value="F:methylenetetrahydrofolate reductase (NADH) activity"/>
    <property type="evidence" value="ECO:0007669"/>
    <property type="project" value="UniProtKB-EC"/>
</dbReference>
<dbReference type="InterPro" id="IPR003171">
    <property type="entry name" value="Mehydrof_redctse-like"/>
</dbReference>
<keyword evidence="11" id="KW-1185">Reference proteome</keyword>
<dbReference type="KEGG" id="dao:Desac_0837"/>
<dbReference type="GO" id="GO:0071949">
    <property type="term" value="F:FAD binding"/>
    <property type="evidence" value="ECO:0007669"/>
    <property type="project" value="TreeGrafter"/>
</dbReference>
<dbReference type="Pfam" id="PF02219">
    <property type="entry name" value="MTHFR"/>
    <property type="match status" value="1"/>
</dbReference>
<dbReference type="AlphaFoldDB" id="F2NGU4"/>
<dbReference type="SUPFAM" id="SSF51730">
    <property type="entry name" value="FAD-linked oxidoreductase"/>
    <property type="match status" value="1"/>
</dbReference>
<dbReference type="HOGENOM" id="CLU_057297_2_0_7"/>
<comment type="pathway">
    <text evidence="2 9">One-carbon metabolism; tetrahydrofolate interconversion.</text>
</comment>
<dbReference type="GO" id="GO:0035999">
    <property type="term" value="P:tetrahydrofolate interconversion"/>
    <property type="evidence" value="ECO:0007669"/>
    <property type="project" value="UniProtKB-UniPathway"/>
</dbReference>
<evidence type="ECO:0000256" key="1">
    <source>
        <dbReference type="ARBA" id="ARBA00001974"/>
    </source>
</evidence>
<dbReference type="GO" id="GO:0005829">
    <property type="term" value="C:cytosol"/>
    <property type="evidence" value="ECO:0007669"/>
    <property type="project" value="TreeGrafter"/>
</dbReference>
<dbReference type="RefSeq" id="WP_013705828.1">
    <property type="nucleotide sequence ID" value="NC_015388.1"/>
</dbReference>
<evidence type="ECO:0000313" key="11">
    <source>
        <dbReference type="Proteomes" id="UP000000483"/>
    </source>
</evidence>
<comment type="catalytic activity">
    <reaction evidence="8">
        <text>(6S)-5-methyl-5,6,7,8-tetrahydrofolate + NAD(+) = (6R)-5,10-methylene-5,6,7,8-tetrahydrofolate + NADH + H(+)</text>
        <dbReference type="Rhea" id="RHEA:19821"/>
        <dbReference type="ChEBI" id="CHEBI:15378"/>
        <dbReference type="ChEBI" id="CHEBI:15636"/>
        <dbReference type="ChEBI" id="CHEBI:18608"/>
        <dbReference type="ChEBI" id="CHEBI:57540"/>
        <dbReference type="ChEBI" id="CHEBI:57945"/>
        <dbReference type="EC" id="1.5.1.54"/>
    </reaction>
    <physiologicalReaction direction="right-to-left" evidence="8">
        <dbReference type="Rhea" id="RHEA:19823"/>
    </physiologicalReaction>
</comment>
<evidence type="ECO:0000256" key="6">
    <source>
        <dbReference type="ARBA" id="ARBA00023002"/>
    </source>
</evidence>
<dbReference type="STRING" id="880072.Desac_0837"/>
<dbReference type="PANTHER" id="PTHR45754">
    <property type="entry name" value="METHYLENETETRAHYDROFOLATE REDUCTASE"/>
    <property type="match status" value="1"/>
</dbReference>
<dbReference type="InterPro" id="IPR029041">
    <property type="entry name" value="FAD-linked_oxidoreductase-like"/>
</dbReference>
<dbReference type="GO" id="GO:0009086">
    <property type="term" value="P:methionine biosynthetic process"/>
    <property type="evidence" value="ECO:0007669"/>
    <property type="project" value="TreeGrafter"/>
</dbReference>
<evidence type="ECO:0000313" key="10">
    <source>
        <dbReference type="EMBL" id="AEB08715.1"/>
    </source>
</evidence>
<proteinExistence type="inferred from homology"/>
<keyword evidence="6 9" id="KW-0560">Oxidoreductase</keyword>
<dbReference type="OrthoDB" id="5428919at2"/>
<evidence type="ECO:0000256" key="5">
    <source>
        <dbReference type="ARBA" id="ARBA00022827"/>
    </source>
</evidence>
<organism evidence="10 11">
    <name type="scientific">Desulfobacca acetoxidans (strain ATCC 700848 / DSM 11109 / ASRB2)</name>
    <dbReference type="NCBI Taxonomy" id="880072"/>
    <lineage>
        <taxon>Bacteria</taxon>
        <taxon>Pseudomonadati</taxon>
        <taxon>Thermodesulfobacteriota</taxon>
        <taxon>Desulfobaccia</taxon>
        <taxon>Desulfobaccales</taxon>
        <taxon>Desulfobaccaceae</taxon>
        <taxon>Desulfobacca</taxon>
    </lineage>
</organism>
<comment type="similarity">
    <text evidence="3 9">Belongs to the methylenetetrahydrofolate reductase family.</text>
</comment>
<evidence type="ECO:0000256" key="8">
    <source>
        <dbReference type="ARBA" id="ARBA00048628"/>
    </source>
</evidence>
<comment type="cofactor">
    <cofactor evidence="1 9">
        <name>FAD</name>
        <dbReference type="ChEBI" id="CHEBI:57692"/>
    </cofactor>
</comment>
<keyword evidence="4 9" id="KW-0285">Flavoprotein</keyword>
<evidence type="ECO:0000256" key="3">
    <source>
        <dbReference type="ARBA" id="ARBA00006743"/>
    </source>
</evidence>
<accession>F2NGU4</accession>
<dbReference type="eggNOG" id="COG0685">
    <property type="taxonomic scope" value="Bacteria"/>
</dbReference>
<dbReference type="PANTHER" id="PTHR45754:SF3">
    <property type="entry name" value="METHYLENETETRAHYDROFOLATE REDUCTASE (NADPH)"/>
    <property type="match status" value="1"/>
</dbReference>
<evidence type="ECO:0000256" key="2">
    <source>
        <dbReference type="ARBA" id="ARBA00004777"/>
    </source>
</evidence>
<dbReference type="EMBL" id="CP002629">
    <property type="protein sequence ID" value="AEB08715.1"/>
    <property type="molecule type" value="Genomic_DNA"/>
</dbReference>
<sequence length="291" mass="31584">MHLQEKLEFKKFIILAEMEPPKGTDVSSLVANATNVKGRVDAFVAPEMNNAVMKMSSLGTALLLQSKGFETVMQVCCRDRNRLALQADLLAAQALGIPNVMAVTGEDISYGDHHRARAVNDLDLLELLAAIQTLQSGRDLAGIELQGAPRFLVGASLNVGKSGGALEAELAELDKKMAVGAQFFITSPIFALKVLDQFRKRLGNRPAKIIPTVMLLKSVGMARYIDRHLEQIHIPAGLIERIHKAPDRVRECIMIAAELIAGLKDEGYSGVQISTLGWEDRLPAILAAARA</sequence>
<evidence type="ECO:0000256" key="9">
    <source>
        <dbReference type="RuleBase" id="RU003862"/>
    </source>
</evidence>
<reference evidence="11" key="2">
    <citation type="submission" date="2011-03" db="EMBL/GenBank/DDBJ databases">
        <title>The complete genome of Desulfobacca acetoxidans DSM 11109.</title>
        <authorList>
            <consortium name="US DOE Joint Genome Institute (JGI-PGF)"/>
            <person name="Lucas S."/>
            <person name="Copeland A."/>
            <person name="Lapidus A."/>
            <person name="Bruce D."/>
            <person name="Goodwin L."/>
            <person name="Pitluck S."/>
            <person name="Peters L."/>
            <person name="Kyrpides N."/>
            <person name="Mavromatis K."/>
            <person name="Ivanova N."/>
            <person name="Ovchinnikova G."/>
            <person name="Teshima H."/>
            <person name="Detter J.C."/>
            <person name="Han C."/>
            <person name="Land M."/>
            <person name="Hauser L."/>
            <person name="Markowitz V."/>
            <person name="Cheng J.-F."/>
            <person name="Hugenholtz P."/>
            <person name="Woyke T."/>
            <person name="Wu D."/>
            <person name="Spring S."/>
            <person name="Schueler E."/>
            <person name="Brambilla E."/>
            <person name="Klenk H.-P."/>
            <person name="Eisen J.A."/>
        </authorList>
    </citation>
    <scope>NUCLEOTIDE SEQUENCE [LARGE SCALE GENOMIC DNA]</scope>
    <source>
        <strain evidence="11">ATCC 700848 / DSM 11109 / ASRB2</strain>
    </source>
</reference>
<comment type="pathway">
    <text evidence="7">Amino-acid biosynthesis; L-methionine biosynthesis via de novo pathway.</text>
</comment>
<dbReference type="Proteomes" id="UP000000483">
    <property type="component" value="Chromosome"/>
</dbReference>
<evidence type="ECO:0000256" key="4">
    <source>
        <dbReference type="ARBA" id="ARBA00022630"/>
    </source>
</evidence>